<feature type="region of interest" description="Disordered" evidence="1">
    <location>
        <begin position="1"/>
        <end position="28"/>
    </location>
</feature>
<accession>A0A9P9ICV5</accession>
<evidence type="ECO:0008006" key="6">
    <source>
        <dbReference type="Google" id="ProtNLM"/>
    </source>
</evidence>
<evidence type="ECO:0000313" key="5">
    <source>
        <dbReference type="Proteomes" id="UP000700596"/>
    </source>
</evidence>
<dbReference type="PANTHER" id="PTHR46411:SF3">
    <property type="entry name" value="AAA+ ATPASE DOMAIN-CONTAINING PROTEIN"/>
    <property type="match status" value="1"/>
</dbReference>
<proteinExistence type="predicted"/>
<comment type="caution">
    <text evidence="4">The sequence shown here is derived from an EMBL/GenBank/DDBJ whole genome shotgun (WGS) entry which is preliminary data.</text>
</comment>
<dbReference type="InterPro" id="IPR003959">
    <property type="entry name" value="ATPase_AAA_core"/>
</dbReference>
<evidence type="ECO:0000313" key="4">
    <source>
        <dbReference type="EMBL" id="KAH7116161.1"/>
    </source>
</evidence>
<gene>
    <name evidence="4" type="ORF">B0J11DRAFT_593912</name>
</gene>
<feature type="domain" description="DUF7025" evidence="3">
    <location>
        <begin position="191"/>
        <end position="282"/>
    </location>
</feature>
<protein>
    <recommendedName>
        <fullName evidence="6">ATPase AAA-type core domain-containing protein</fullName>
    </recommendedName>
</protein>
<dbReference type="Gene3D" id="3.40.50.300">
    <property type="entry name" value="P-loop containing nucleotide triphosphate hydrolases"/>
    <property type="match status" value="1"/>
</dbReference>
<dbReference type="Pfam" id="PF00004">
    <property type="entry name" value="AAA"/>
    <property type="match status" value="1"/>
</dbReference>
<reference evidence="4" key="1">
    <citation type="journal article" date="2021" name="Nat. Commun.">
        <title>Genetic determinants of endophytism in the Arabidopsis root mycobiome.</title>
        <authorList>
            <person name="Mesny F."/>
            <person name="Miyauchi S."/>
            <person name="Thiergart T."/>
            <person name="Pickel B."/>
            <person name="Atanasova L."/>
            <person name="Karlsson M."/>
            <person name="Huettel B."/>
            <person name="Barry K.W."/>
            <person name="Haridas S."/>
            <person name="Chen C."/>
            <person name="Bauer D."/>
            <person name="Andreopoulos W."/>
            <person name="Pangilinan J."/>
            <person name="LaButti K."/>
            <person name="Riley R."/>
            <person name="Lipzen A."/>
            <person name="Clum A."/>
            <person name="Drula E."/>
            <person name="Henrissat B."/>
            <person name="Kohler A."/>
            <person name="Grigoriev I.V."/>
            <person name="Martin F.M."/>
            <person name="Hacquard S."/>
        </authorList>
    </citation>
    <scope>NUCLEOTIDE SEQUENCE</scope>
    <source>
        <strain evidence="4">MPI-CAGE-CH-0243</strain>
    </source>
</reference>
<dbReference type="EMBL" id="JAGMWT010000015">
    <property type="protein sequence ID" value="KAH7116161.1"/>
    <property type="molecule type" value="Genomic_DNA"/>
</dbReference>
<organism evidence="4 5">
    <name type="scientific">Dendryphion nanum</name>
    <dbReference type="NCBI Taxonomy" id="256645"/>
    <lineage>
        <taxon>Eukaryota</taxon>
        <taxon>Fungi</taxon>
        <taxon>Dikarya</taxon>
        <taxon>Ascomycota</taxon>
        <taxon>Pezizomycotina</taxon>
        <taxon>Dothideomycetes</taxon>
        <taxon>Pleosporomycetidae</taxon>
        <taxon>Pleosporales</taxon>
        <taxon>Torulaceae</taxon>
        <taxon>Dendryphion</taxon>
    </lineage>
</organism>
<dbReference type="GO" id="GO:0016887">
    <property type="term" value="F:ATP hydrolysis activity"/>
    <property type="evidence" value="ECO:0007669"/>
    <property type="project" value="InterPro"/>
</dbReference>
<evidence type="ECO:0000256" key="1">
    <source>
        <dbReference type="SAM" id="MobiDB-lite"/>
    </source>
</evidence>
<dbReference type="InterPro" id="IPR054289">
    <property type="entry name" value="DUF7025"/>
</dbReference>
<dbReference type="Pfam" id="PF22942">
    <property type="entry name" value="DUF7025"/>
    <property type="match status" value="1"/>
</dbReference>
<dbReference type="InterPro" id="IPR027417">
    <property type="entry name" value="P-loop_NTPase"/>
</dbReference>
<evidence type="ECO:0000259" key="3">
    <source>
        <dbReference type="Pfam" id="PF22942"/>
    </source>
</evidence>
<dbReference type="SUPFAM" id="SSF52540">
    <property type="entry name" value="P-loop containing nucleoside triphosphate hydrolases"/>
    <property type="match status" value="1"/>
</dbReference>
<feature type="compositionally biased region" description="Acidic residues" evidence="1">
    <location>
        <begin position="8"/>
        <end position="26"/>
    </location>
</feature>
<dbReference type="Proteomes" id="UP000700596">
    <property type="component" value="Unassembled WGS sequence"/>
</dbReference>
<keyword evidence="5" id="KW-1185">Reference proteome</keyword>
<evidence type="ECO:0000259" key="2">
    <source>
        <dbReference type="Pfam" id="PF00004"/>
    </source>
</evidence>
<dbReference type="AlphaFoldDB" id="A0A9P9ICV5"/>
<dbReference type="PANTHER" id="PTHR46411">
    <property type="entry name" value="FAMILY ATPASE, PUTATIVE-RELATED"/>
    <property type="match status" value="1"/>
</dbReference>
<name>A0A9P9ICV5_9PLEO</name>
<sequence length="663" mass="76328">MGNWNPPIDDEDETDEYLYGDNEAEPDTTKIEQETELPVAVEKGGKCELKAVYHVPVKGKPNTFHWIDHVPTDYGIETDSTKTKQEREAYAILNYQKFDHEESRWDTSSIFINSTKIRTVLEKVLEGYPGLTQHELKTFSPPFLPFFHRWNTFLSSIENEKDELTLKHLNLLRETLEPRMQDTFRIGDEIEKTGHVAFDDLKLAFLPADTAFHSFNGLIDAGTLRDSTFGYDQCSGRRYFDVTVDVVDWDGRRCGLLADTWTIWEYHGLRALTALDVSPLRINPDKESIKAKLVARGRTFEKLRGQFFMAYSDPHNERINERTIIDARSYHKFSYSRETFPHFAKLSEIGPLTWAQSMNRYSSNPGPNSKDPMKLALAPLTDHECMLAVSTVKCFNIETKKWAQLDLTKFHEIPWSEQAFDSLVLDESEKDLLIALIDRDEYKNSKAFDDFITGKVKTRDDYVAMWATWIAEHLRRPLYKLGAGDLGITASSVEKCLDKALKLCSHWGAVLLIDEADVFMEARSANNLQRNELVSVFLRLLEYYNGIMILTTNRMQSIDTAFESRVDITLTYNPLTEDDRKQVWRNFIRKFNAKDIDIDEAALDKLSKWDFNGRQIKSAIKTARILAAKKKVPLNADHLNVVLNLRDKALRMTAAERDSANDL</sequence>
<dbReference type="GO" id="GO:0005524">
    <property type="term" value="F:ATP binding"/>
    <property type="evidence" value="ECO:0007669"/>
    <property type="project" value="InterPro"/>
</dbReference>
<dbReference type="OrthoDB" id="10042665at2759"/>
<feature type="domain" description="ATPase AAA-type core" evidence="2">
    <location>
        <begin position="466"/>
        <end position="570"/>
    </location>
</feature>